<evidence type="ECO:0000313" key="13">
    <source>
        <dbReference type="Proteomes" id="UP000324800"/>
    </source>
</evidence>
<dbReference type="PANTHER" id="PTHR15959">
    <property type="entry name" value="SYNTAXIN-18"/>
    <property type="match status" value="1"/>
</dbReference>
<proteinExistence type="inferred from homology"/>
<sequence>MDLTSVFCDACSGVKSTDSTIVTIKPQPPDDILRITTSIFCEIAERRLLIIAHAASFVNIYSFPVTQIAPMEDAERDLFASECKSFFRRCQDRIDTLHKDILEHAQDNKWWININIFKSNELKKTEAERSANRAQFFLNVVKVLYGILGETIKALDLLIKAHSYVQRKRTAAQQLQSLVRMGGEEKKTVALNQRLADREKERGFQGRDQGYQKRNTDLFDETEQFEHSSGNLSSAQHLRLENKQLEHDLLEQYDTVKQIERNAQEIAEMSEAINQKIVQQDEDIQLIKQLTDQSIDIVKDGTRYLQRAAKRWGIRRWIAYIVIILTITLLVAEFIR</sequence>
<dbReference type="GO" id="GO:0006890">
    <property type="term" value="P:retrograde vesicle-mediated transport, Golgi to endoplasmic reticulum"/>
    <property type="evidence" value="ECO:0007669"/>
    <property type="project" value="TreeGrafter"/>
</dbReference>
<name>A0A5J4X507_9EUKA</name>
<keyword evidence="5" id="KW-0653">Protein transport</keyword>
<keyword evidence="4 10" id="KW-0812">Transmembrane</keyword>
<evidence type="ECO:0000313" key="12">
    <source>
        <dbReference type="EMBL" id="KAA6401826.1"/>
    </source>
</evidence>
<evidence type="ECO:0000256" key="3">
    <source>
        <dbReference type="ARBA" id="ARBA00022448"/>
    </source>
</evidence>
<evidence type="ECO:0000256" key="6">
    <source>
        <dbReference type="ARBA" id="ARBA00022989"/>
    </source>
</evidence>
<dbReference type="GO" id="GO:0015031">
    <property type="term" value="P:protein transport"/>
    <property type="evidence" value="ECO:0007669"/>
    <property type="project" value="UniProtKB-KW"/>
</dbReference>
<keyword evidence="3" id="KW-0813">Transport</keyword>
<dbReference type="GO" id="GO:0005783">
    <property type="term" value="C:endoplasmic reticulum"/>
    <property type="evidence" value="ECO:0007669"/>
    <property type="project" value="TreeGrafter"/>
</dbReference>
<evidence type="ECO:0000256" key="7">
    <source>
        <dbReference type="ARBA" id="ARBA00023054"/>
    </source>
</evidence>
<feature type="transmembrane region" description="Helical" evidence="10">
    <location>
        <begin position="317"/>
        <end position="335"/>
    </location>
</feature>
<feature type="domain" description="T-SNARE coiled-coil homology" evidence="11">
    <location>
        <begin position="246"/>
        <end position="308"/>
    </location>
</feature>
<feature type="coiled-coil region" evidence="9">
    <location>
        <begin position="242"/>
        <end position="276"/>
    </location>
</feature>
<accession>A0A5J4X507</accession>
<protein>
    <recommendedName>
        <fullName evidence="11">t-SNARE coiled-coil homology domain-containing protein</fullName>
    </recommendedName>
</protein>
<evidence type="ECO:0000256" key="10">
    <source>
        <dbReference type="SAM" id="Phobius"/>
    </source>
</evidence>
<dbReference type="EMBL" id="SNRW01000329">
    <property type="protein sequence ID" value="KAA6401826.1"/>
    <property type="molecule type" value="Genomic_DNA"/>
</dbReference>
<dbReference type="PROSITE" id="PS50192">
    <property type="entry name" value="T_SNARE"/>
    <property type="match status" value="1"/>
</dbReference>
<gene>
    <name evidence="12" type="ORF">EZS28_002648</name>
</gene>
<dbReference type="AlphaFoldDB" id="A0A5J4X507"/>
<comment type="caution">
    <text evidence="12">The sequence shown here is derived from an EMBL/GenBank/DDBJ whole genome shotgun (WGS) entry which is preliminary data.</text>
</comment>
<evidence type="ECO:0000256" key="2">
    <source>
        <dbReference type="ARBA" id="ARBA00009063"/>
    </source>
</evidence>
<evidence type="ECO:0000259" key="11">
    <source>
        <dbReference type="PROSITE" id="PS50192"/>
    </source>
</evidence>
<comment type="subcellular location">
    <subcellularLocation>
        <location evidence="1">Membrane</location>
        <topology evidence="1">Single-pass type IV membrane protein</topology>
    </subcellularLocation>
</comment>
<comment type="similarity">
    <text evidence="2">Belongs to the syntaxin family.</text>
</comment>
<evidence type="ECO:0000256" key="1">
    <source>
        <dbReference type="ARBA" id="ARBA00004211"/>
    </source>
</evidence>
<dbReference type="Proteomes" id="UP000324800">
    <property type="component" value="Unassembled WGS sequence"/>
</dbReference>
<dbReference type="GO" id="GO:0031201">
    <property type="term" value="C:SNARE complex"/>
    <property type="evidence" value="ECO:0007669"/>
    <property type="project" value="TreeGrafter"/>
</dbReference>
<dbReference type="SUPFAM" id="SSF58038">
    <property type="entry name" value="SNARE fusion complex"/>
    <property type="match status" value="1"/>
</dbReference>
<dbReference type="Gene3D" id="1.20.5.110">
    <property type="match status" value="1"/>
</dbReference>
<evidence type="ECO:0000256" key="5">
    <source>
        <dbReference type="ARBA" id="ARBA00022927"/>
    </source>
</evidence>
<dbReference type="PANTHER" id="PTHR15959:SF0">
    <property type="entry name" value="SYNTAXIN-18"/>
    <property type="match status" value="1"/>
</dbReference>
<keyword evidence="7 9" id="KW-0175">Coiled coil</keyword>
<evidence type="ECO:0000256" key="9">
    <source>
        <dbReference type="SAM" id="Coils"/>
    </source>
</evidence>
<organism evidence="12 13">
    <name type="scientific">Streblomastix strix</name>
    <dbReference type="NCBI Taxonomy" id="222440"/>
    <lineage>
        <taxon>Eukaryota</taxon>
        <taxon>Metamonada</taxon>
        <taxon>Preaxostyla</taxon>
        <taxon>Oxymonadida</taxon>
        <taxon>Streblomastigidae</taxon>
        <taxon>Streblomastix</taxon>
    </lineage>
</organism>
<keyword evidence="8 10" id="KW-0472">Membrane</keyword>
<keyword evidence="6 10" id="KW-1133">Transmembrane helix</keyword>
<dbReference type="InterPro" id="IPR000727">
    <property type="entry name" value="T_SNARE_dom"/>
</dbReference>
<evidence type="ECO:0000256" key="8">
    <source>
        <dbReference type="ARBA" id="ARBA00023136"/>
    </source>
</evidence>
<reference evidence="12 13" key="1">
    <citation type="submission" date="2019-03" db="EMBL/GenBank/DDBJ databases">
        <title>Single cell metagenomics reveals metabolic interactions within the superorganism composed of flagellate Streblomastix strix and complex community of Bacteroidetes bacteria on its surface.</title>
        <authorList>
            <person name="Treitli S.C."/>
            <person name="Kolisko M."/>
            <person name="Husnik F."/>
            <person name="Keeling P."/>
            <person name="Hampl V."/>
        </authorList>
    </citation>
    <scope>NUCLEOTIDE SEQUENCE [LARGE SCALE GENOMIC DNA]</scope>
    <source>
        <strain evidence="12">ST1C</strain>
    </source>
</reference>
<dbReference type="OrthoDB" id="10575840at2759"/>
<evidence type="ECO:0000256" key="4">
    <source>
        <dbReference type="ARBA" id="ARBA00022692"/>
    </source>
</evidence>